<dbReference type="EMBL" id="JACHIU010000001">
    <property type="protein sequence ID" value="MBB6476437.1"/>
    <property type="molecule type" value="Genomic_DNA"/>
</dbReference>
<evidence type="ECO:0000256" key="3">
    <source>
        <dbReference type="SAM" id="Phobius"/>
    </source>
</evidence>
<feature type="coiled-coil region" evidence="1">
    <location>
        <begin position="243"/>
        <end position="278"/>
    </location>
</feature>
<proteinExistence type="predicted"/>
<gene>
    <name evidence="4" type="ORF">BJ992_005868</name>
</gene>
<accession>A0A7X0IJN4</accession>
<keyword evidence="3" id="KW-0472">Membrane</keyword>
<feature type="transmembrane region" description="Helical" evidence="3">
    <location>
        <begin position="6"/>
        <end position="23"/>
    </location>
</feature>
<keyword evidence="5" id="KW-1185">Reference proteome</keyword>
<dbReference type="AlphaFoldDB" id="A0A7X0IJN4"/>
<reference evidence="4 5" key="1">
    <citation type="submission" date="2020-08" db="EMBL/GenBank/DDBJ databases">
        <title>Sequencing the genomes of 1000 actinobacteria strains.</title>
        <authorList>
            <person name="Klenk H.-P."/>
        </authorList>
    </citation>
    <scope>NUCLEOTIDE SEQUENCE [LARGE SCALE GENOMIC DNA]</scope>
    <source>
        <strain evidence="4 5">DSM 44936</strain>
    </source>
</reference>
<feature type="compositionally biased region" description="Low complexity" evidence="2">
    <location>
        <begin position="147"/>
        <end position="159"/>
    </location>
</feature>
<keyword evidence="1" id="KW-0175">Coiled coil</keyword>
<sequence length="294" mass="32292">MSSAFLYLGIVVMWLCVLVPMWLRRDRHAVEHADAYDDGDTLTDVSVPSSPLPADPDADTMNLPLLTRSSSTDPATEPEQATAPDLPSHTHPTTSHTDSSTRTEATPRTDSTTSTEATRRTETIAHTESPSTSRTQPATTTPPTPHPETSTSTTDSPSPTDDHQDPGRPEDPASTSEARRRARIMARRRQGLLWSVLIPLGVLAVAIAGLLPWWSVPPSLLLLAGYLSILRVSVQADRDQRAAAEARAARDRRTRELQEAEERAAEQAQAEILEFRSRIKLFDQHADRRRASGD</sequence>
<feature type="region of interest" description="Disordered" evidence="2">
    <location>
        <begin position="38"/>
        <end position="180"/>
    </location>
</feature>
<evidence type="ECO:0000313" key="5">
    <source>
        <dbReference type="Proteomes" id="UP000555564"/>
    </source>
</evidence>
<evidence type="ECO:0000256" key="2">
    <source>
        <dbReference type="SAM" id="MobiDB-lite"/>
    </source>
</evidence>
<comment type="caution">
    <text evidence="4">The sequence shown here is derived from an EMBL/GenBank/DDBJ whole genome shotgun (WGS) entry which is preliminary data.</text>
</comment>
<feature type="compositionally biased region" description="Low complexity" evidence="2">
    <location>
        <begin position="126"/>
        <end position="139"/>
    </location>
</feature>
<dbReference type="Proteomes" id="UP000555564">
    <property type="component" value="Unassembled WGS sequence"/>
</dbReference>
<dbReference type="RefSeq" id="WP_184986475.1">
    <property type="nucleotide sequence ID" value="NZ_BAAALO010000110.1"/>
</dbReference>
<keyword evidence="3" id="KW-0812">Transmembrane</keyword>
<name>A0A7X0IJN4_9ACTN</name>
<organism evidence="4 5">
    <name type="scientific">Sphaerisporangium rubeum</name>
    <dbReference type="NCBI Taxonomy" id="321317"/>
    <lineage>
        <taxon>Bacteria</taxon>
        <taxon>Bacillati</taxon>
        <taxon>Actinomycetota</taxon>
        <taxon>Actinomycetes</taxon>
        <taxon>Streptosporangiales</taxon>
        <taxon>Streptosporangiaceae</taxon>
        <taxon>Sphaerisporangium</taxon>
    </lineage>
</organism>
<feature type="transmembrane region" description="Helical" evidence="3">
    <location>
        <begin position="191"/>
        <end position="210"/>
    </location>
</feature>
<evidence type="ECO:0000313" key="4">
    <source>
        <dbReference type="EMBL" id="MBB6476437.1"/>
    </source>
</evidence>
<evidence type="ECO:0000256" key="1">
    <source>
        <dbReference type="SAM" id="Coils"/>
    </source>
</evidence>
<protein>
    <submittedName>
        <fullName evidence="4">Uncharacterized protein</fullName>
    </submittedName>
</protein>
<feature type="compositionally biased region" description="Basic and acidic residues" evidence="2">
    <location>
        <begin position="160"/>
        <end position="171"/>
    </location>
</feature>
<keyword evidence="3" id="KW-1133">Transmembrane helix</keyword>
<feature type="compositionally biased region" description="Low complexity" evidence="2">
    <location>
        <begin position="89"/>
        <end position="98"/>
    </location>
</feature>